<reference evidence="4" key="2">
    <citation type="submission" date="2023-07" db="EMBL/GenBank/DDBJ databases">
        <title>Genome of Winogradskyella sp. E313.</title>
        <authorList>
            <person name="Zhou Y."/>
        </authorList>
    </citation>
    <scope>NUCLEOTIDE SEQUENCE [LARGE SCALE GENOMIC DNA]</scope>
    <source>
        <strain evidence="4">E313</strain>
    </source>
</reference>
<dbReference type="EMBL" id="JAFMPT010000015">
    <property type="protein sequence ID" value="MCC1485068.1"/>
    <property type="molecule type" value="Genomic_DNA"/>
</dbReference>
<keyword evidence="4" id="KW-1185">Reference proteome</keyword>
<evidence type="ECO:0000313" key="4">
    <source>
        <dbReference type="Proteomes" id="UP000778797"/>
    </source>
</evidence>
<dbReference type="Proteomes" id="UP000778797">
    <property type="component" value="Unassembled WGS sequence"/>
</dbReference>
<feature type="compositionally biased region" description="Low complexity" evidence="1">
    <location>
        <begin position="183"/>
        <end position="195"/>
    </location>
</feature>
<name>A0ABS8EPI4_9FLAO</name>
<sequence length="242" mass="27023">MKLKFLLFLITFSTLNAFSNNSLLEDNLEYSARVEGDYVYVNLSTSDRNSMLSMIRRGFSVYFDLKGKKKKKIAVTYVIPPEQPNQRGQRPQGGRQNQDLPINQMLSLMPNKALFTYYNDKVEFQLSPNSLDISLDYNYKESSNGTNDKLLYTLKIPVSKIAPNGEKLNKLSIGIVSNTAPTNRNGINNQNRNGARQGGGQGRSGARQGGGQGGRPNRGQGGNQNQRPQLTAFSLWFDCDIK</sequence>
<evidence type="ECO:0000256" key="1">
    <source>
        <dbReference type="SAM" id="MobiDB-lite"/>
    </source>
</evidence>
<feature type="signal peptide" evidence="2">
    <location>
        <begin position="1"/>
        <end position="17"/>
    </location>
</feature>
<keyword evidence="2" id="KW-0732">Signal</keyword>
<proteinExistence type="predicted"/>
<comment type="caution">
    <text evidence="3">The sequence shown here is derived from an EMBL/GenBank/DDBJ whole genome shotgun (WGS) entry which is preliminary data.</text>
</comment>
<feature type="compositionally biased region" description="Gly residues" evidence="1">
    <location>
        <begin position="196"/>
        <end position="222"/>
    </location>
</feature>
<protein>
    <submittedName>
        <fullName evidence="3">Uncharacterized protein</fullName>
    </submittedName>
</protein>
<feature type="region of interest" description="Disordered" evidence="1">
    <location>
        <begin position="178"/>
        <end position="229"/>
    </location>
</feature>
<feature type="chain" id="PRO_5046938405" evidence="2">
    <location>
        <begin position="18"/>
        <end position="242"/>
    </location>
</feature>
<evidence type="ECO:0000256" key="2">
    <source>
        <dbReference type="SAM" id="SignalP"/>
    </source>
</evidence>
<gene>
    <name evidence="3" type="ORF">J1C55_10745</name>
</gene>
<dbReference type="RefSeq" id="WP_227477561.1">
    <property type="nucleotide sequence ID" value="NZ_JAFMPT010000015.1"/>
</dbReference>
<reference evidence="4" key="1">
    <citation type="submission" date="2021-03" db="EMBL/GenBank/DDBJ databases">
        <title>Genome of Cognatishimia sp. F0-27.</title>
        <authorList>
            <person name="Ping X."/>
        </authorList>
    </citation>
    <scope>NUCLEOTIDE SEQUENCE [LARGE SCALE GENOMIC DNA]</scope>
    <source>
        <strain evidence="4">E313</strain>
    </source>
</reference>
<accession>A0ABS8EPI4</accession>
<evidence type="ECO:0000313" key="3">
    <source>
        <dbReference type="EMBL" id="MCC1485068.1"/>
    </source>
</evidence>
<organism evidence="3 4">
    <name type="scientific">Winogradskyella immobilis</name>
    <dbReference type="NCBI Taxonomy" id="2816852"/>
    <lineage>
        <taxon>Bacteria</taxon>
        <taxon>Pseudomonadati</taxon>
        <taxon>Bacteroidota</taxon>
        <taxon>Flavobacteriia</taxon>
        <taxon>Flavobacteriales</taxon>
        <taxon>Flavobacteriaceae</taxon>
        <taxon>Winogradskyella</taxon>
    </lineage>
</organism>